<evidence type="ECO:0000259" key="3">
    <source>
        <dbReference type="PROSITE" id="PS52004"/>
    </source>
</evidence>
<dbReference type="InterPro" id="IPR020841">
    <property type="entry name" value="PKS_Beta-ketoAc_synthase_dom"/>
</dbReference>
<evidence type="ECO:0000313" key="4">
    <source>
        <dbReference type="EMBL" id="MDT0400171.1"/>
    </source>
</evidence>
<name>A0ABU2Q829_9ACTN</name>
<dbReference type="Proteomes" id="UP001183881">
    <property type="component" value="Unassembled WGS sequence"/>
</dbReference>
<organism evidence="4 5">
    <name type="scientific">Streptomyces edwardsiae</name>
    <dbReference type="NCBI Taxonomy" id="3075527"/>
    <lineage>
        <taxon>Bacteria</taxon>
        <taxon>Bacillati</taxon>
        <taxon>Actinomycetota</taxon>
        <taxon>Actinomycetes</taxon>
        <taxon>Kitasatosporales</taxon>
        <taxon>Streptomycetaceae</taxon>
        <taxon>Streptomyces</taxon>
    </lineage>
</organism>
<gene>
    <name evidence="4" type="ORF">RM705_36535</name>
</gene>
<accession>A0ABU2Q829</accession>
<keyword evidence="2" id="KW-0597">Phosphoprotein</keyword>
<feature type="domain" description="Ketosynthase family 3 (KS3)" evidence="3">
    <location>
        <begin position="1"/>
        <end position="137"/>
    </location>
</feature>
<evidence type="ECO:0000313" key="5">
    <source>
        <dbReference type="Proteomes" id="UP001183881"/>
    </source>
</evidence>
<dbReference type="CDD" id="cd00833">
    <property type="entry name" value="PKS"/>
    <property type="match status" value="1"/>
</dbReference>
<dbReference type="InterPro" id="IPR016039">
    <property type="entry name" value="Thiolase-like"/>
</dbReference>
<dbReference type="PANTHER" id="PTHR43775:SF37">
    <property type="entry name" value="SI:DKEY-61P9.11"/>
    <property type="match status" value="1"/>
</dbReference>
<dbReference type="SMART" id="SM00825">
    <property type="entry name" value="PKS_KS"/>
    <property type="match status" value="1"/>
</dbReference>
<sequence length="137" mass="14063">PSRDAQETVYRAALAAAAVDPATVGLVEAHGTGTPVGDPIEFASLAAVYGTDAPCALGSAKTNFGHSQSASGAVGLMKAVLALQHGIVPPNLHFTRLPDEMARIETDLFVPTETVDWPLVGSHPRRAAVSSYGLSGT</sequence>
<dbReference type="PANTHER" id="PTHR43775">
    <property type="entry name" value="FATTY ACID SYNTHASE"/>
    <property type="match status" value="1"/>
</dbReference>
<proteinExistence type="predicted"/>
<dbReference type="SUPFAM" id="SSF53901">
    <property type="entry name" value="Thiolase-like"/>
    <property type="match status" value="1"/>
</dbReference>
<dbReference type="EMBL" id="JAVRFA010000438">
    <property type="protein sequence ID" value="MDT0400171.1"/>
    <property type="molecule type" value="Genomic_DNA"/>
</dbReference>
<keyword evidence="1" id="KW-0596">Phosphopantetheine</keyword>
<keyword evidence="5" id="KW-1185">Reference proteome</keyword>
<comment type="caution">
    <text evidence="4">The sequence shown here is derived from an EMBL/GenBank/DDBJ whole genome shotgun (WGS) entry which is preliminary data.</text>
</comment>
<dbReference type="PROSITE" id="PS52004">
    <property type="entry name" value="KS3_2"/>
    <property type="match status" value="1"/>
</dbReference>
<feature type="non-terminal residue" evidence="4">
    <location>
        <position position="137"/>
    </location>
</feature>
<reference evidence="5" key="1">
    <citation type="submission" date="2023-07" db="EMBL/GenBank/DDBJ databases">
        <title>30 novel species of actinomycetes from the DSMZ collection.</title>
        <authorList>
            <person name="Nouioui I."/>
        </authorList>
    </citation>
    <scope>NUCLEOTIDE SEQUENCE [LARGE SCALE GENOMIC DNA]</scope>
    <source>
        <strain evidence="5">DSM 41636</strain>
    </source>
</reference>
<evidence type="ECO:0000256" key="1">
    <source>
        <dbReference type="ARBA" id="ARBA00022450"/>
    </source>
</evidence>
<feature type="non-terminal residue" evidence="4">
    <location>
        <position position="1"/>
    </location>
</feature>
<dbReference type="Gene3D" id="3.40.47.10">
    <property type="match status" value="1"/>
</dbReference>
<dbReference type="InterPro" id="IPR050091">
    <property type="entry name" value="PKS_NRPS_Biosynth_Enz"/>
</dbReference>
<dbReference type="Pfam" id="PF02801">
    <property type="entry name" value="Ketoacyl-synt_C"/>
    <property type="match status" value="1"/>
</dbReference>
<protein>
    <submittedName>
        <fullName evidence="4">Polyketide synthase</fullName>
    </submittedName>
</protein>
<evidence type="ECO:0000256" key="2">
    <source>
        <dbReference type="ARBA" id="ARBA00022553"/>
    </source>
</evidence>
<dbReference type="InterPro" id="IPR014031">
    <property type="entry name" value="Ketoacyl_synth_C"/>
</dbReference>